<comment type="subcellular location">
    <subcellularLocation>
        <location evidence="1">Cytoplasm</location>
        <location evidence="1">Cytoskeleton</location>
        <location evidence="1">Cilium axoneme</location>
    </subcellularLocation>
</comment>
<keyword evidence="3" id="KW-0206">Cytoskeleton</keyword>
<keyword evidence="2" id="KW-0963">Cytoplasm</keyword>
<comment type="similarity">
    <text evidence="5">Belongs to the PIERCE1 family.</text>
</comment>
<feature type="compositionally biased region" description="Low complexity" evidence="6">
    <location>
        <begin position="69"/>
        <end position="83"/>
    </location>
</feature>
<dbReference type="GO" id="GO:0005879">
    <property type="term" value="C:axonemal microtubule"/>
    <property type="evidence" value="ECO:0007669"/>
    <property type="project" value="InterPro"/>
</dbReference>
<feature type="compositionally biased region" description="Gly residues" evidence="6">
    <location>
        <begin position="91"/>
        <end position="101"/>
    </location>
</feature>
<dbReference type="PANTHER" id="PTHR20899">
    <property type="entry name" value="PIERCE HOMOLOG"/>
    <property type="match status" value="1"/>
</dbReference>
<keyword evidence="8" id="KW-1185">Reference proteome</keyword>
<protein>
    <recommendedName>
        <fullName evidence="9">CI116 protein</fullName>
    </recommendedName>
</protein>
<feature type="compositionally biased region" description="Gly residues" evidence="6">
    <location>
        <begin position="56"/>
        <end position="68"/>
    </location>
</feature>
<name>A0A8C5IU09_JUNHY</name>
<dbReference type="GO" id="GO:0035082">
    <property type="term" value="P:axoneme assembly"/>
    <property type="evidence" value="ECO:0007669"/>
    <property type="project" value="InterPro"/>
</dbReference>
<evidence type="ECO:0000256" key="4">
    <source>
        <dbReference type="ARBA" id="ARBA00023273"/>
    </source>
</evidence>
<sequence length="251" mass="25903">MHRARFVSAHGAGVPGVPAALTAGPAACRGRDRDRGRGRGGAVEPRGCCGTETRGSHGGGRGAPGRSGPGPAAHLPAGAAVAPCSEPAAGHGDGGGGGAGEGQRRFPLPAGRGGRAPGRLRSLPALLLWLPGNAPSPRPGLARPGAVLCPRNISALPRRQPPAHPRYRTANQSYGSRAPTVHELPNSFHTLPHTFSDHLGRFGMCRNESLNTSLEKSHCTGPDTFITAYEHLDFHPSYNPNGPSHCCDEPP</sequence>
<keyword evidence="4" id="KW-0966">Cell projection</keyword>
<reference evidence="7" key="2">
    <citation type="submission" date="2025-09" db="UniProtKB">
        <authorList>
            <consortium name="Ensembl"/>
        </authorList>
    </citation>
    <scope>IDENTIFICATION</scope>
</reference>
<accession>A0A8C5IU09</accession>
<evidence type="ECO:0008006" key="9">
    <source>
        <dbReference type="Google" id="ProtNLM"/>
    </source>
</evidence>
<evidence type="ECO:0000256" key="6">
    <source>
        <dbReference type="SAM" id="MobiDB-lite"/>
    </source>
</evidence>
<evidence type="ECO:0000256" key="3">
    <source>
        <dbReference type="ARBA" id="ARBA00023212"/>
    </source>
</evidence>
<organism evidence="7 8">
    <name type="scientific">Junco hyemalis</name>
    <name type="common">Dark-eyed junco</name>
    <dbReference type="NCBI Taxonomy" id="40217"/>
    <lineage>
        <taxon>Eukaryota</taxon>
        <taxon>Metazoa</taxon>
        <taxon>Chordata</taxon>
        <taxon>Craniata</taxon>
        <taxon>Vertebrata</taxon>
        <taxon>Euteleostomi</taxon>
        <taxon>Archelosauria</taxon>
        <taxon>Archosauria</taxon>
        <taxon>Dinosauria</taxon>
        <taxon>Saurischia</taxon>
        <taxon>Theropoda</taxon>
        <taxon>Coelurosauria</taxon>
        <taxon>Aves</taxon>
        <taxon>Neognathae</taxon>
        <taxon>Neoaves</taxon>
        <taxon>Telluraves</taxon>
        <taxon>Australaves</taxon>
        <taxon>Passeriformes</taxon>
        <taxon>Passerellidae</taxon>
        <taxon>Junco</taxon>
    </lineage>
</organism>
<dbReference type="InterPro" id="IPR026507">
    <property type="entry name" value="PIRC1/2"/>
</dbReference>
<evidence type="ECO:0000256" key="5">
    <source>
        <dbReference type="ARBA" id="ARBA00038014"/>
    </source>
</evidence>
<evidence type="ECO:0000256" key="2">
    <source>
        <dbReference type="ARBA" id="ARBA00022490"/>
    </source>
</evidence>
<evidence type="ECO:0000313" key="8">
    <source>
        <dbReference type="Proteomes" id="UP000694408"/>
    </source>
</evidence>
<dbReference type="Proteomes" id="UP000694408">
    <property type="component" value="Unplaced"/>
</dbReference>
<dbReference type="PANTHER" id="PTHR20899:SF1">
    <property type="entry name" value="PIERCER OF MICROTUBULE WALL 1 PROTEIN"/>
    <property type="match status" value="1"/>
</dbReference>
<evidence type="ECO:0000256" key="1">
    <source>
        <dbReference type="ARBA" id="ARBA00004430"/>
    </source>
</evidence>
<dbReference type="Ensembl" id="ENSJHYT00000008777.1">
    <property type="protein sequence ID" value="ENSJHYP00000007174.1"/>
    <property type="gene ID" value="ENSJHYG00000005761.1"/>
</dbReference>
<dbReference type="AlphaFoldDB" id="A0A8C5IU09"/>
<feature type="region of interest" description="Disordered" evidence="6">
    <location>
        <begin position="1"/>
        <end position="117"/>
    </location>
</feature>
<feature type="compositionally biased region" description="Low complexity" evidence="6">
    <location>
        <begin position="7"/>
        <end position="27"/>
    </location>
</feature>
<evidence type="ECO:0000313" key="7">
    <source>
        <dbReference type="Ensembl" id="ENSJHYP00000007174.1"/>
    </source>
</evidence>
<dbReference type="Pfam" id="PF14892">
    <property type="entry name" value="PIRC1_2"/>
    <property type="match status" value="1"/>
</dbReference>
<proteinExistence type="inferred from homology"/>
<reference evidence="7" key="1">
    <citation type="submission" date="2025-08" db="UniProtKB">
        <authorList>
            <consortium name="Ensembl"/>
        </authorList>
    </citation>
    <scope>IDENTIFICATION</scope>
</reference>